<evidence type="ECO:0000313" key="3">
    <source>
        <dbReference type="EMBL" id="MBR7781742.1"/>
    </source>
</evidence>
<dbReference type="AlphaFoldDB" id="A0A941DIU6"/>
<comment type="caution">
    <text evidence="3">The sequence shown here is derived from an EMBL/GenBank/DDBJ whole genome shotgun (WGS) entry which is preliminary data.</text>
</comment>
<organism evidence="3 4">
    <name type="scientific">Undibacterium luofuense</name>
    <dbReference type="NCBI Taxonomy" id="2828733"/>
    <lineage>
        <taxon>Bacteria</taxon>
        <taxon>Pseudomonadati</taxon>
        <taxon>Pseudomonadota</taxon>
        <taxon>Betaproteobacteria</taxon>
        <taxon>Burkholderiales</taxon>
        <taxon>Oxalobacteraceae</taxon>
        <taxon>Undibacterium</taxon>
    </lineage>
</organism>
<feature type="compositionally biased region" description="Basic and acidic residues" evidence="1">
    <location>
        <begin position="77"/>
        <end position="102"/>
    </location>
</feature>
<dbReference type="Proteomes" id="UP000680067">
    <property type="component" value="Unassembled WGS sequence"/>
</dbReference>
<feature type="compositionally biased region" description="Low complexity" evidence="1">
    <location>
        <begin position="66"/>
        <end position="75"/>
    </location>
</feature>
<evidence type="ECO:0008006" key="5">
    <source>
        <dbReference type="Google" id="ProtNLM"/>
    </source>
</evidence>
<evidence type="ECO:0000313" key="4">
    <source>
        <dbReference type="Proteomes" id="UP000680067"/>
    </source>
</evidence>
<feature type="region of interest" description="Disordered" evidence="1">
    <location>
        <begin position="42"/>
        <end position="153"/>
    </location>
</feature>
<feature type="signal peptide" evidence="2">
    <location>
        <begin position="1"/>
        <end position="26"/>
    </location>
</feature>
<protein>
    <recommendedName>
        <fullName evidence="5">Secreted protein</fullName>
    </recommendedName>
</protein>
<name>A0A941DIU6_9BURK</name>
<accession>A0A941DIU6</accession>
<sequence length="153" mass="16935">MMQRFMPAVTTVFLVCLFLFSATTGADTGELEKKVQTLTETVPPVSAYSHTPQRRLPVPEPDNAPASASAASSASEKLVDKNRHDATREAFRQRLEKGRSNRTEGGIEEQRIYETDGRPVSQIKTPYGTYCVRHRKPGEPDHLKPPSVPGKCP</sequence>
<evidence type="ECO:0000256" key="1">
    <source>
        <dbReference type="SAM" id="MobiDB-lite"/>
    </source>
</evidence>
<proteinExistence type="predicted"/>
<feature type="compositionally biased region" description="Basic and acidic residues" evidence="1">
    <location>
        <begin position="108"/>
        <end position="117"/>
    </location>
</feature>
<gene>
    <name evidence="3" type="ORF">KDM89_06295</name>
</gene>
<dbReference type="EMBL" id="JAGSPN010000003">
    <property type="protein sequence ID" value="MBR7781742.1"/>
    <property type="molecule type" value="Genomic_DNA"/>
</dbReference>
<keyword evidence="4" id="KW-1185">Reference proteome</keyword>
<keyword evidence="2" id="KW-0732">Signal</keyword>
<evidence type="ECO:0000256" key="2">
    <source>
        <dbReference type="SAM" id="SignalP"/>
    </source>
</evidence>
<feature type="chain" id="PRO_5037763252" description="Secreted protein" evidence="2">
    <location>
        <begin position="27"/>
        <end position="153"/>
    </location>
</feature>
<dbReference type="RefSeq" id="WP_212687087.1">
    <property type="nucleotide sequence ID" value="NZ_JAGSPN010000003.1"/>
</dbReference>
<reference evidence="3" key="1">
    <citation type="submission" date="2021-04" db="EMBL/GenBank/DDBJ databases">
        <title>novel species isolated from subtropical streams in China.</title>
        <authorList>
            <person name="Lu H."/>
        </authorList>
    </citation>
    <scope>NUCLEOTIDE SEQUENCE</scope>
    <source>
        <strain evidence="3">LFS511W</strain>
    </source>
</reference>